<sequence length="507" mass="51629">MHDHLTGRLGAAAGALLLLVMLAGCTSAGGTTGHARETSAADGSRPEGGDTTAAALTYGAGPVEDRSVTYQSDVVLVEGGAGAIRSASPDGLTWTIDGQAAGASDVEVGKVMYVTSRAVGRVVRIRPEGGDLAVTLAPVSLTEVLRDAHFHTDRKIDPSATLYQEVPDRPGAVSVPAGAARSAAPSASTAAFTARPAALTRNAGAVVSLGRPRFVSADADRLPPARENSVTWSHGGWEVQPESSPGELGLKIGHEAGDGLKAFIDFSLHTSDLRVRSDVSISNGRMGSGSTFVVEGVDGFSIDISSGAANGADDNKKIRVEVPVELTVPVLPGEPLMYSNTWKFVVGTALSGKNTTVTAGGTWRLDGPLGIVDGKLVTPRLTVVKPIMDSIGGVSVGVSGVAAAVEAKFQLGLGIPAAFAGPYAKFVMDTGVANGSALGSPLARCRSARLDAKAGAGFGLTVSSEVLKALRKLLPAGAKIETESESLKPYFSASQTLPNVPLCVGSS</sequence>
<evidence type="ECO:0000256" key="1">
    <source>
        <dbReference type="SAM" id="MobiDB-lite"/>
    </source>
</evidence>
<evidence type="ECO:0008006" key="4">
    <source>
        <dbReference type="Google" id="ProtNLM"/>
    </source>
</evidence>
<keyword evidence="3" id="KW-1185">Reference proteome</keyword>
<gene>
    <name evidence="2" type="ORF">GCM10022207_91230</name>
</gene>
<feature type="compositionally biased region" description="Basic and acidic residues" evidence="1">
    <location>
        <begin position="34"/>
        <end position="48"/>
    </location>
</feature>
<evidence type="ECO:0000313" key="2">
    <source>
        <dbReference type="EMBL" id="GAA3907474.1"/>
    </source>
</evidence>
<reference evidence="3" key="1">
    <citation type="journal article" date="2019" name="Int. J. Syst. Evol. Microbiol.">
        <title>The Global Catalogue of Microorganisms (GCM) 10K type strain sequencing project: providing services to taxonomists for standard genome sequencing and annotation.</title>
        <authorList>
            <consortium name="The Broad Institute Genomics Platform"/>
            <consortium name="The Broad Institute Genome Sequencing Center for Infectious Disease"/>
            <person name="Wu L."/>
            <person name="Ma J."/>
        </authorList>
    </citation>
    <scope>NUCLEOTIDE SEQUENCE [LARGE SCALE GENOMIC DNA]</scope>
    <source>
        <strain evidence="3">JCM 16578</strain>
    </source>
</reference>
<name>A0ABP7LU63_9ACTN</name>
<dbReference type="RefSeq" id="WP_345554581.1">
    <property type="nucleotide sequence ID" value="NZ_BAAAZA010000070.1"/>
</dbReference>
<organism evidence="2 3">
    <name type="scientific">Streptomyces lannensis</name>
    <dbReference type="NCBI Taxonomy" id="766498"/>
    <lineage>
        <taxon>Bacteria</taxon>
        <taxon>Bacillati</taxon>
        <taxon>Actinomycetota</taxon>
        <taxon>Actinomycetes</taxon>
        <taxon>Kitasatosporales</taxon>
        <taxon>Streptomycetaceae</taxon>
        <taxon>Streptomyces</taxon>
    </lineage>
</organism>
<evidence type="ECO:0000313" key="3">
    <source>
        <dbReference type="Proteomes" id="UP001501563"/>
    </source>
</evidence>
<feature type="region of interest" description="Disordered" evidence="1">
    <location>
        <begin position="31"/>
        <end position="52"/>
    </location>
</feature>
<proteinExistence type="predicted"/>
<accession>A0ABP7LU63</accession>
<comment type="caution">
    <text evidence="2">The sequence shown here is derived from an EMBL/GenBank/DDBJ whole genome shotgun (WGS) entry which is preliminary data.</text>
</comment>
<protein>
    <recommendedName>
        <fullName evidence="4">Lipoprotein</fullName>
    </recommendedName>
</protein>
<dbReference type="Proteomes" id="UP001501563">
    <property type="component" value="Unassembled WGS sequence"/>
</dbReference>
<dbReference type="EMBL" id="BAAAZA010000070">
    <property type="protein sequence ID" value="GAA3907474.1"/>
    <property type="molecule type" value="Genomic_DNA"/>
</dbReference>